<gene>
    <name evidence="1" type="ORF">ACFQ27_07115</name>
</gene>
<dbReference type="EMBL" id="JBHTLQ010000012">
    <property type="protein sequence ID" value="MFD1190345.1"/>
    <property type="molecule type" value="Genomic_DNA"/>
</dbReference>
<dbReference type="Proteomes" id="UP001597216">
    <property type="component" value="Unassembled WGS sequence"/>
</dbReference>
<protein>
    <submittedName>
        <fullName evidence="1">Uncharacterized protein</fullName>
    </submittedName>
</protein>
<organism evidence="1 2">
    <name type="scientific">Phenylobacterium conjunctum</name>
    <dbReference type="NCBI Taxonomy" id="1298959"/>
    <lineage>
        <taxon>Bacteria</taxon>
        <taxon>Pseudomonadati</taxon>
        <taxon>Pseudomonadota</taxon>
        <taxon>Alphaproteobacteria</taxon>
        <taxon>Caulobacterales</taxon>
        <taxon>Caulobacteraceae</taxon>
        <taxon>Phenylobacterium</taxon>
    </lineage>
</organism>
<evidence type="ECO:0000313" key="1">
    <source>
        <dbReference type="EMBL" id="MFD1190345.1"/>
    </source>
</evidence>
<dbReference type="SUPFAM" id="SSF46785">
    <property type="entry name" value="Winged helix' DNA-binding domain"/>
    <property type="match status" value="1"/>
</dbReference>
<name>A0ABW3T150_9CAUL</name>
<comment type="caution">
    <text evidence="1">The sequence shown here is derived from an EMBL/GenBank/DDBJ whole genome shotgun (WGS) entry which is preliminary data.</text>
</comment>
<evidence type="ECO:0000313" key="2">
    <source>
        <dbReference type="Proteomes" id="UP001597216"/>
    </source>
</evidence>
<dbReference type="RefSeq" id="WP_377353112.1">
    <property type="nucleotide sequence ID" value="NZ_JBHTLQ010000012.1"/>
</dbReference>
<keyword evidence="2" id="KW-1185">Reference proteome</keyword>
<proteinExistence type="predicted"/>
<reference evidence="2" key="1">
    <citation type="journal article" date="2019" name="Int. J. Syst. Evol. Microbiol.">
        <title>The Global Catalogue of Microorganisms (GCM) 10K type strain sequencing project: providing services to taxonomists for standard genome sequencing and annotation.</title>
        <authorList>
            <consortium name="The Broad Institute Genomics Platform"/>
            <consortium name="The Broad Institute Genome Sequencing Center for Infectious Disease"/>
            <person name="Wu L."/>
            <person name="Ma J."/>
        </authorList>
    </citation>
    <scope>NUCLEOTIDE SEQUENCE [LARGE SCALE GENOMIC DNA]</scope>
    <source>
        <strain evidence="2">CCUG 55074</strain>
    </source>
</reference>
<dbReference type="InterPro" id="IPR036390">
    <property type="entry name" value="WH_DNA-bd_sf"/>
</dbReference>
<accession>A0ABW3T150</accession>
<sequence length="319" mass="35024">MDEGEIDGPPSRQVIALSIDYVLKIADIVTQGAQGDLVTAVVYLAISRANLREAFKSPRTARRHAGVLDVPDDQARQSVSVLAISRELALPYETTRRHVGKLTALGLCRRGEDGGVVIPYEVASGEASLSGIDAIWRATLVFICDLDALSVTYEAKRRRIAPDFRRIVARMAAYYLLDLLNLARASVGLNTQTALLVLAIIRANSLHIARDAEAGPRYARPDTPPPDDLRRPVTTHAIARQLKMPYETARRQVGWLEEAGLCTRRGRGLVIPTSALERPEMLHAIEANWALARSLMENLAGLGLGAAQARRWLQRDGRT</sequence>